<accession>A0A7S7R3Z8</accession>
<keyword evidence="1" id="KW-0540">Nuclease</keyword>
<dbReference type="CDD" id="cd00085">
    <property type="entry name" value="HNHc"/>
    <property type="match status" value="1"/>
</dbReference>
<dbReference type="Pfam" id="PF01844">
    <property type="entry name" value="HNH"/>
    <property type="match status" value="1"/>
</dbReference>
<dbReference type="InterPro" id="IPR003615">
    <property type="entry name" value="HNH_nuc"/>
</dbReference>
<dbReference type="GO" id="GO:0016787">
    <property type="term" value="F:hydrolase activity"/>
    <property type="evidence" value="ECO:0007669"/>
    <property type="project" value="UniProtKB-KW"/>
</dbReference>
<dbReference type="Proteomes" id="UP000587477">
    <property type="component" value="Chromosome"/>
</dbReference>
<dbReference type="GO" id="GO:0004519">
    <property type="term" value="F:endonuclease activity"/>
    <property type="evidence" value="ECO:0007669"/>
    <property type="project" value="InterPro"/>
</dbReference>
<evidence type="ECO:0000256" key="4">
    <source>
        <dbReference type="ARBA" id="ARBA00040194"/>
    </source>
</evidence>
<dbReference type="PANTHER" id="PTHR41286">
    <property type="entry name" value="HNH NUCLEASE YAJD-RELATED"/>
    <property type="match status" value="1"/>
</dbReference>
<evidence type="ECO:0000313" key="7">
    <source>
        <dbReference type="Proteomes" id="UP000587477"/>
    </source>
</evidence>
<proteinExistence type="inferred from homology"/>
<dbReference type="GO" id="GO:0005829">
    <property type="term" value="C:cytosol"/>
    <property type="evidence" value="ECO:0007669"/>
    <property type="project" value="TreeGrafter"/>
</dbReference>
<dbReference type="SMART" id="SM00507">
    <property type="entry name" value="HNHc"/>
    <property type="match status" value="1"/>
</dbReference>
<dbReference type="PANTHER" id="PTHR41286:SF1">
    <property type="entry name" value="HNH NUCLEASE YAJD-RELATED"/>
    <property type="match status" value="1"/>
</dbReference>
<organism evidence="6 7">
    <name type="scientific">Bacillus velezensis</name>
    <dbReference type="NCBI Taxonomy" id="492670"/>
    <lineage>
        <taxon>Bacteria</taxon>
        <taxon>Bacillati</taxon>
        <taxon>Bacillota</taxon>
        <taxon>Bacilli</taxon>
        <taxon>Bacillales</taxon>
        <taxon>Bacillaceae</taxon>
        <taxon>Bacillus</taxon>
        <taxon>Bacillus amyloliquefaciens group</taxon>
    </lineage>
</organism>
<dbReference type="GO" id="GO:0008270">
    <property type="term" value="F:zinc ion binding"/>
    <property type="evidence" value="ECO:0007669"/>
    <property type="project" value="InterPro"/>
</dbReference>
<reference evidence="7" key="1">
    <citation type="submission" date="2020-10" db="EMBL/GenBank/DDBJ databases">
        <title>Complete genome sequence of Bacillus velezensis NST6.</title>
        <authorList>
            <person name="Choi J."/>
        </authorList>
    </citation>
    <scope>NUCLEOTIDE SEQUENCE [LARGE SCALE GENOMIC DNA]</scope>
    <source>
        <strain evidence="7">NST6</strain>
    </source>
</reference>
<dbReference type="AlphaFoldDB" id="A0A7S7R3Z8"/>
<evidence type="ECO:0000256" key="3">
    <source>
        <dbReference type="ARBA" id="ARBA00038412"/>
    </source>
</evidence>
<dbReference type="EMBL" id="CP063687">
    <property type="protein sequence ID" value="QOY28012.1"/>
    <property type="molecule type" value="Genomic_DNA"/>
</dbReference>
<keyword evidence="2" id="KW-0378">Hydrolase</keyword>
<dbReference type="GO" id="GO:0003676">
    <property type="term" value="F:nucleic acid binding"/>
    <property type="evidence" value="ECO:0007669"/>
    <property type="project" value="InterPro"/>
</dbReference>
<dbReference type="InterPro" id="IPR002711">
    <property type="entry name" value="HNH"/>
</dbReference>
<sequence length="240" mass="27914">MQFDEDLRVQAYNTATKHNITTAMIHEGLYQLCVSGCPWKDADIVEALGYLGDYGLHNLLAVERIARISEMHPYSKVKGLLHLPYESLGVRDRDEKGEFIPPRLLWKENFCNRNERGGRDALKPLRVCATRGCSSLTRNRYCDTHKTQQQEETKHYNKHSRNKTITSFYKSTEWKRTRQLALIRDNYLCQHCLKDHCFTPADMVHHIVEVKQDWSKRLDIKNLESLCNACHNKAHGSKGK</sequence>
<evidence type="ECO:0000256" key="2">
    <source>
        <dbReference type="ARBA" id="ARBA00022801"/>
    </source>
</evidence>
<evidence type="ECO:0000259" key="5">
    <source>
        <dbReference type="SMART" id="SM00507"/>
    </source>
</evidence>
<gene>
    <name evidence="6" type="ORF">BACVE_003052</name>
</gene>
<protein>
    <recommendedName>
        <fullName evidence="4">Putative HNH nuclease YajD</fullName>
    </recommendedName>
</protein>
<evidence type="ECO:0000313" key="6">
    <source>
        <dbReference type="EMBL" id="QOY28012.1"/>
    </source>
</evidence>
<comment type="similarity">
    <text evidence="3">Belongs to the HNH nuclease family.</text>
</comment>
<dbReference type="Gene3D" id="1.10.30.50">
    <property type="match status" value="1"/>
</dbReference>
<name>A0A7S7R3Z8_BACVE</name>
<evidence type="ECO:0000256" key="1">
    <source>
        <dbReference type="ARBA" id="ARBA00022722"/>
    </source>
</evidence>
<feature type="domain" description="HNH nuclease" evidence="5">
    <location>
        <begin position="176"/>
        <end position="232"/>
    </location>
</feature>